<evidence type="ECO:0000256" key="1">
    <source>
        <dbReference type="SAM" id="MobiDB-lite"/>
    </source>
</evidence>
<keyword evidence="3" id="KW-1185">Reference proteome</keyword>
<name>A0A942E7I8_9HYPH</name>
<dbReference type="Proteomes" id="UP000680348">
    <property type="component" value="Unassembled WGS sequence"/>
</dbReference>
<reference evidence="2" key="1">
    <citation type="submission" date="2021-04" db="EMBL/GenBank/DDBJ databases">
        <title>Pseudaminobacter soli sp. nov., isolated from paddy soil contaminated by heavy metals.</title>
        <authorList>
            <person name="Zhang K."/>
        </authorList>
    </citation>
    <scope>NUCLEOTIDE SEQUENCE</scope>
    <source>
        <strain evidence="2">19-2017</strain>
    </source>
</reference>
<evidence type="ECO:0000313" key="2">
    <source>
        <dbReference type="EMBL" id="MBS3649872.1"/>
    </source>
</evidence>
<comment type="caution">
    <text evidence="2">The sequence shown here is derived from an EMBL/GenBank/DDBJ whole genome shotgun (WGS) entry which is preliminary data.</text>
</comment>
<proteinExistence type="predicted"/>
<evidence type="ECO:0000313" key="3">
    <source>
        <dbReference type="Proteomes" id="UP000680348"/>
    </source>
</evidence>
<feature type="region of interest" description="Disordered" evidence="1">
    <location>
        <begin position="54"/>
        <end position="91"/>
    </location>
</feature>
<protein>
    <submittedName>
        <fullName evidence="2">Uncharacterized protein</fullName>
    </submittedName>
</protein>
<sequence length="108" mass="12252">MTITFADHRVLKALIAAAIAAGSLSLSGGMAQSDPNRLRSNLLQQRGIDLQTLESRERRQSYQDQQQILRELDRNNSVQQRQNMRVPRMRPGCQLPLRGNVYLPGTCY</sequence>
<gene>
    <name evidence="2" type="ORF">KEU06_14765</name>
</gene>
<dbReference type="EMBL" id="JAGWCR010000007">
    <property type="protein sequence ID" value="MBS3649872.1"/>
    <property type="molecule type" value="Genomic_DNA"/>
</dbReference>
<dbReference type="AlphaFoldDB" id="A0A942E7I8"/>
<organism evidence="2 3">
    <name type="scientific">Pseudaminobacter soli</name>
    <name type="common">ex Zhang et al. 2022</name>
    <dbReference type="NCBI Taxonomy" id="2831468"/>
    <lineage>
        <taxon>Bacteria</taxon>
        <taxon>Pseudomonadati</taxon>
        <taxon>Pseudomonadota</taxon>
        <taxon>Alphaproteobacteria</taxon>
        <taxon>Hyphomicrobiales</taxon>
        <taxon>Phyllobacteriaceae</taxon>
        <taxon>Pseudaminobacter</taxon>
    </lineage>
</organism>
<dbReference type="RefSeq" id="WP_188255425.1">
    <property type="nucleotide sequence ID" value="NZ_JABVCF010000007.1"/>
</dbReference>
<accession>A0A942E7I8</accession>